<dbReference type="InterPro" id="IPR034466">
    <property type="entry name" value="Methyltransferase_Class_B"/>
</dbReference>
<dbReference type="SFLD" id="SFLDG01123">
    <property type="entry name" value="methyltransferase_(Class_B)"/>
    <property type="match status" value="1"/>
</dbReference>
<accession>A0A5J4KYG1</accession>
<comment type="caution">
    <text evidence="8">The sequence shown here is derived from an EMBL/GenBank/DDBJ whole genome shotgun (WGS) entry which is preliminary data.</text>
</comment>
<dbReference type="GO" id="GO:0051539">
    <property type="term" value="F:4 iron, 4 sulfur cluster binding"/>
    <property type="evidence" value="ECO:0007669"/>
    <property type="project" value="UniProtKB-KW"/>
</dbReference>
<dbReference type="PROSITE" id="PS51332">
    <property type="entry name" value="B12_BINDING"/>
    <property type="match status" value="1"/>
</dbReference>
<name>A0A5J4KYG1_9ZZZZ</name>
<protein>
    <submittedName>
        <fullName evidence="8">Uncharacterized protein</fullName>
    </submittedName>
</protein>
<dbReference type="Gene3D" id="3.80.30.20">
    <property type="entry name" value="tm_1862 like domain"/>
    <property type="match status" value="1"/>
</dbReference>
<keyword evidence="2" id="KW-0949">S-adenosyl-L-methionine</keyword>
<evidence type="ECO:0000256" key="5">
    <source>
        <dbReference type="ARBA" id="ARBA00023014"/>
    </source>
</evidence>
<dbReference type="CDD" id="cd02068">
    <property type="entry name" value="radical_SAM_B12_BD"/>
    <property type="match status" value="1"/>
</dbReference>
<dbReference type="InterPro" id="IPR023404">
    <property type="entry name" value="rSAM_horseshoe"/>
</dbReference>
<feature type="domain" description="Radical SAM core" evidence="7">
    <location>
        <begin position="178"/>
        <end position="411"/>
    </location>
</feature>
<evidence type="ECO:0000256" key="4">
    <source>
        <dbReference type="ARBA" id="ARBA00023004"/>
    </source>
</evidence>
<dbReference type="Pfam" id="PF04055">
    <property type="entry name" value="Radical_SAM"/>
    <property type="match status" value="1"/>
</dbReference>
<comment type="cofactor">
    <cofactor evidence="1">
        <name>[4Fe-4S] cluster</name>
        <dbReference type="ChEBI" id="CHEBI:49883"/>
    </cofactor>
</comment>
<evidence type="ECO:0000256" key="2">
    <source>
        <dbReference type="ARBA" id="ARBA00022691"/>
    </source>
</evidence>
<dbReference type="InterPro" id="IPR006158">
    <property type="entry name" value="Cobalamin-bd"/>
</dbReference>
<dbReference type="SUPFAM" id="SSF102114">
    <property type="entry name" value="Radical SAM enzymes"/>
    <property type="match status" value="1"/>
</dbReference>
<dbReference type="InterPro" id="IPR036724">
    <property type="entry name" value="Cobalamin-bd_sf"/>
</dbReference>
<dbReference type="InterPro" id="IPR006638">
    <property type="entry name" value="Elp3/MiaA/NifB-like_rSAM"/>
</dbReference>
<dbReference type="SFLD" id="SFLDG01082">
    <property type="entry name" value="B12-binding_domain_containing"/>
    <property type="match status" value="1"/>
</dbReference>
<dbReference type="InterPro" id="IPR058240">
    <property type="entry name" value="rSAM_sf"/>
</dbReference>
<keyword evidence="5" id="KW-0411">Iron-sulfur</keyword>
<dbReference type="GO" id="GO:0046872">
    <property type="term" value="F:metal ion binding"/>
    <property type="evidence" value="ECO:0007669"/>
    <property type="project" value="UniProtKB-KW"/>
</dbReference>
<evidence type="ECO:0000256" key="3">
    <source>
        <dbReference type="ARBA" id="ARBA00022723"/>
    </source>
</evidence>
<dbReference type="CDD" id="cd01335">
    <property type="entry name" value="Radical_SAM"/>
    <property type="match status" value="1"/>
</dbReference>
<dbReference type="SMART" id="SM00729">
    <property type="entry name" value="Elp3"/>
    <property type="match status" value="1"/>
</dbReference>
<dbReference type="GO" id="GO:0003824">
    <property type="term" value="F:catalytic activity"/>
    <property type="evidence" value="ECO:0007669"/>
    <property type="project" value="InterPro"/>
</dbReference>
<evidence type="ECO:0000259" key="7">
    <source>
        <dbReference type="PROSITE" id="PS51918"/>
    </source>
</evidence>
<evidence type="ECO:0000259" key="6">
    <source>
        <dbReference type="PROSITE" id="PS51332"/>
    </source>
</evidence>
<gene>
    <name evidence="8" type="ORF">A45J_2402</name>
</gene>
<dbReference type="SFLD" id="SFLDS00029">
    <property type="entry name" value="Radical_SAM"/>
    <property type="match status" value="1"/>
</dbReference>
<dbReference type="InterPro" id="IPR007197">
    <property type="entry name" value="rSAM"/>
</dbReference>
<sequence>MAKICLIYFDLHTGYYPSFHHGLAYLIGSLKNNGHSVYLSHLTDENEFENIPSVLKMEDPDVVGLSFTTNQKKYVHRLFEKSKINAKLVIAGGVHATLVGEQIFEEFPDIDGVCIGEGEIAVNELCLRLDNNESYLSTPSFYFKNNDDVIKNPVLPLQDIDNLPFPDYSLFGYQKIIEDSGQCFPMMLSRGCPYNCNYCCNHVFKEIYPNKNKYVRFPSIDRTINVIKNNLLLYPRTKKIIFADDTFTLNKKWLAEFCKTYRKKIGLPFLCNARVETISNEVVALLKDAGCVSIDFGVETGNEWLRNNILNRKHSNRKIKEAFHITKKHGIKNFSFNIVGLPFETKEMARDTLKLNLELQPNFGRCFYFYPYPGSRLYQLCIDYGLLLDNFQSVSSYLEAPSLKEIFMSHREMKKHFELMQSFFYARLLFSKIKIPFLFEKFLLKIILLLRKPILIFLDPTANKKAVVRFRKFIRKLAMKYLR</sequence>
<dbReference type="AlphaFoldDB" id="A0A5J4KYG1"/>
<organism evidence="8">
    <name type="scientific">hot springs metagenome</name>
    <dbReference type="NCBI Taxonomy" id="433727"/>
    <lineage>
        <taxon>unclassified sequences</taxon>
        <taxon>metagenomes</taxon>
        <taxon>ecological metagenomes</taxon>
    </lineage>
</organism>
<dbReference type="SUPFAM" id="SSF52242">
    <property type="entry name" value="Cobalamin (vitamin B12)-binding domain"/>
    <property type="match status" value="1"/>
</dbReference>
<evidence type="ECO:0000256" key="1">
    <source>
        <dbReference type="ARBA" id="ARBA00001966"/>
    </source>
</evidence>
<keyword evidence="4" id="KW-0408">Iron</keyword>
<feature type="domain" description="B12-binding" evidence="6">
    <location>
        <begin position="1"/>
        <end position="136"/>
    </location>
</feature>
<proteinExistence type="predicted"/>
<keyword evidence="3" id="KW-0479">Metal-binding</keyword>
<reference evidence="8" key="1">
    <citation type="submission" date="2019-10" db="EMBL/GenBank/DDBJ databases">
        <title>Metagenomic sequencing of thiosulfate-disproportionating enrichment culture.</title>
        <authorList>
            <person name="Umezawa K."/>
            <person name="Kojima H."/>
            <person name="Fukui M."/>
        </authorList>
    </citation>
    <scope>NUCLEOTIDE SEQUENCE</scope>
    <source>
        <strain evidence="8">45J</strain>
    </source>
</reference>
<dbReference type="GO" id="GO:0031419">
    <property type="term" value="F:cobalamin binding"/>
    <property type="evidence" value="ECO:0007669"/>
    <property type="project" value="InterPro"/>
</dbReference>
<dbReference type="InterPro" id="IPR051198">
    <property type="entry name" value="BchE-like"/>
</dbReference>
<evidence type="ECO:0000313" key="8">
    <source>
        <dbReference type="EMBL" id="GER94638.1"/>
    </source>
</evidence>
<dbReference type="PROSITE" id="PS51918">
    <property type="entry name" value="RADICAL_SAM"/>
    <property type="match status" value="1"/>
</dbReference>
<dbReference type="Pfam" id="PF02310">
    <property type="entry name" value="B12-binding"/>
    <property type="match status" value="1"/>
</dbReference>
<dbReference type="EMBL" id="BLAB01000001">
    <property type="protein sequence ID" value="GER94638.1"/>
    <property type="molecule type" value="Genomic_DNA"/>
</dbReference>
<dbReference type="PANTHER" id="PTHR43409">
    <property type="entry name" value="ANAEROBIC MAGNESIUM-PROTOPORPHYRIN IX MONOMETHYL ESTER CYCLASE-RELATED"/>
    <property type="match status" value="1"/>
</dbReference>
<dbReference type="Gene3D" id="3.40.50.280">
    <property type="entry name" value="Cobalamin-binding domain"/>
    <property type="match status" value="1"/>
</dbReference>